<evidence type="ECO:0000313" key="2">
    <source>
        <dbReference type="EMBL" id="JAT58093.1"/>
    </source>
</evidence>
<feature type="non-terminal residue" evidence="2">
    <location>
        <position position="1"/>
    </location>
</feature>
<evidence type="ECO:0000259" key="1">
    <source>
        <dbReference type="Pfam" id="PF13456"/>
    </source>
</evidence>
<organism evidence="2">
    <name type="scientific">Anthurium amnicola</name>
    <dbReference type="NCBI Taxonomy" id="1678845"/>
    <lineage>
        <taxon>Eukaryota</taxon>
        <taxon>Viridiplantae</taxon>
        <taxon>Streptophyta</taxon>
        <taxon>Embryophyta</taxon>
        <taxon>Tracheophyta</taxon>
        <taxon>Spermatophyta</taxon>
        <taxon>Magnoliopsida</taxon>
        <taxon>Liliopsida</taxon>
        <taxon>Araceae</taxon>
        <taxon>Pothoideae</taxon>
        <taxon>Potheae</taxon>
        <taxon>Anthurium</taxon>
    </lineage>
</organism>
<dbReference type="InterPro" id="IPR012337">
    <property type="entry name" value="RNaseH-like_sf"/>
</dbReference>
<dbReference type="InterPro" id="IPR036397">
    <property type="entry name" value="RNaseH_sf"/>
</dbReference>
<name>A0A1D1YTU3_9ARAE</name>
<feature type="non-terminal residue" evidence="2">
    <location>
        <position position="120"/>
    </location>
</feature>
<dbReference type="Pfam" id="PF13456">
    <property type="entry name" value="RVT_3"/>
    <property type="match status" value="1"/>
</dbReference>
<gene>
    <name evidence="2" type="primary">Mb2253c_21</name>
    <name evidence="2" type="ORF">g.121789</name>
</gene>
<proteinExistence type="predicted"/>
<dbReference type="Gene3D" id="3.30.420.10">
    <property type="entry name" value="Ribonuclease H-like superfamily/Ribonuclease H"/>
    <property type="match status" value="1"/>
</dbReference>
<dbReference type="PANTHER" id="PTHR46387:SF5">
    <property type="entry name" value="DNA POLYMERASE (REVERSE TRANSCRIPTASE), RIBONUCLEASE H, PUTATIVE-RELATED"/>
    <property type="match status" value="1"/>
</dbReference>
<accession>A0A1D1YTU3</accession>
<dbReference type="EMBL" id="GDJX01009843">
    <property type="protein sequence ID" value="JAT58093.1"/>
    <property type="molecule type" value="Transcribed_RNA"/>
</dbReference>
<dbReference type="InterPro" id="IPR002156">
    <property type="entry name" value="RNaseH_domain"/>
</dbReference>
<dbReference type="PANTHER" id="PTHR46387">
    <property type="entry name" value="POLYNUCLEOTIDYL TRANSFERASE, RIBONUCLEASE H-LIKE SUPERFAMILY PROTEIN"/>
    <property type="match status" value="1"/>
</dbReference>
<sequence length="120" mass="13649">IGDSQVVLRQTLNKYQTKHPNLLPYVKLVRLAVKQFKKVVFVHVPRSHNVLADALASLASSLEFPVDSHSETILVRKIDIPATQDIWFSQLGTKQHQKDKSQDEPPKQEVSIAQLEELQE</sequence>
<dbReference type="GO" id="GO:0004523">
    <property type="term" value="F:RNA-DNA hybrid ribonuclease activity"/>
    <property type="evidence" value="ECO:0007669"/>
    <property type="project" value="InterPro"/>
</dbReference>
<dbReference type="SUPFAM" id="SSF53098">
    <property type="entry name" value="Ribonuclease H-like"/>
    <property type="match status" value="1"/>
</dbReference>
<protein>
    <submittedName>
        <fullName evidence="2">Uncharacterized protein Mb2253c</fullName>
    </submittedName>
</protein>
<reference evidence="2" key="1">
    <citation type="submission" date="2015-07" db="EMBL/GenBank/DDBJ databases">
        <title>Transcriptome Assembly of Anthurium amnicola.</title>
        <authorList>
            <person name="Suzuki J."/>
        </authorList>
    </citation>
    <scope>NUCLEOTIDE SEQUENCE</scope>
</reference>
<feature type="domain" description="RNase H type-1" evidence="1">
    <location>
        <begin position="2"/>
        <end position="58"/>
    </location>
</feature>
<dbReference type="GO" id="GO:0003676">
    <property type="term" value="F:nucleic acid binding"/>
    <property type="evidence" value="ECO:0007669"/>
    <property type="project" value="InterPro"/>
</dbReference>
<dbReference type="AlphaFoldDB" id="A0A1D1YTU3"/>